<organism evidence="4 5">
    <name type="scientific">Thalassiosira pseudonana</name>
    <name type="common">Marine diatom</name>
    <name type="synonym">Cyclotella nana</name>
    <dbReference type="NCBI Taxonomy" id="35128"/>
    <lineage>
        <taxon>Eukaryota</taxon>
        <taxon>Sar</taxon>
        <taxon>Stramenopiles</taxon>
        <taxon>Ochrophyta</taxon>
        <taxon>Bacillariophyta</taxon>
        <taxon>Coscinodiscophyceae</taxon>
        <taxon>Thalassiosirophycidae</taxon>
        <taxon>Thalassiosirales</taxon>
        <taxon>Thalassiosiraceae</taxon>
        <taxon>Thalassiosira</taxon>
    </lineage>
</organism>
<dbReference type="PaxDb" id="35128-Thaps11426"/>
<dbReference type="Proteomes" id="UP000001449">
    <property type="component" value="Chromosome 20"/>
</dbReference>
<accession>B8CEH8</accession>
<keyword evidence="2" id="KW-1133">Transmembrane helix</keyword>
<dbReference type="RefSeq" id="XP_002294545.1">
    <property type="nucleotide sequence ID" value="XM_002294509.1"/>
</dbReference>
<dbReference type="HOGENOM" id="CLU_321744_0_0_1"/>
<dbReference type="KEGG" id="tps:THAPSDRAFT_11426"/>
<protein>
    <recommendedName>
        <fullName evidence="6">Transmembrane protein</fullName>
    </recommendedName>
</protein>
<keyword evidence="2" id="KW-0812">Transmembrane</keyword>
<keyword evidence="5" id="KW-1185">Reference proteome</keyword>
<keyword evidence="2" id="KW-0472">Membrane</keyword>
<feature type="chain" id="PRO_5002866551" description="Transmembrane protein" evidence="3">
    <location>
        <begin position="28"/>
        <end position="901"/>
    </location>
</feature>
<feature type="compositionally biased region" description="Basic and acidic residues" evidence="1">
    <location>
        <begin position="589"/>
        <end position="599"/>
    </location>
</feature>
<feature type="region of interest" description="Disordered" evidence="1">
    <location>
        <begin position="41"/>
        <end position="69"/>
    </location>
</feature>
<name>B8CEH8_THAPS</name>
<keyword evidence="3" id="KW-0732">Signal</keyword>
<dbReference type="AlphaFoldDB" id="B8CEH8"/>
<reference evidence="4 5" key="2">
    <citation type="journal article" date="2008" name="Nature">
        <title>The Phaeodactylum genome reveals the evolutionary history of diatom genomes.</title>
        <authorList>
            <person name="Bowler C."/>
            <person name="Allen A.E."/>
            <person name="Badger J.H."/>
            <person name="Grimwood J."/>
            <person name="Jabbari K."/>
            <person name="Kuo A."/>
            <person name="Maheswari U."/>
            <person name="Martens C."/>
            <person name="Maumus F."/>
            <person name="Otillar R.P."/>
            <person name="Rayko E."/>
            <person name="Salamov A."/>
            <person name="Vandepoele K."/>
            <person name="Beszteri B."/>
            <person name="Gruber A."/>
            <person name="Heijde M."/>
            <person name="Katinka M."/>
            <person name="Mock T."/>
            <person name="Valentin K."/>
            <person name="Verret F."/>
            <person name="Berges J.A."/>
            <person name="Brownlee C."/>
            <person name="Cadoret J.P."/>
            <person name="Chiovitti A."/>
            <person name="Choi C.J."/>
            <person name="Coesel S."/>
            <person name="De Martino A."/>
            <person name="Detter J.C."/>
            <person name="Durkin C."/>
            <person name="Falciatore A."/>
            <person name="Fournet J."/>
            <person name="Haruta M."/>
            <person name="Huysman M.J."/>
            <person name="Jenkins B.D."/>
            <person name="Jiroutova K."/>
            <person name="Jorgensen R.E."/>
            <person name="Joubert Y."/>
            <person name="Kaplan A."/>
            <person name="Kroger N."/>
            <person name="Kroth P.G."/>
            <person name="La Roche J."/>
            <person name="Lindquist E."/>
            <person name="Lommer M."/>
            <person name="Martin-Jezequel V."/>
            <person name="Lopez P.J."/>
            <person name="Lucas S."/>
            <person name="Mangogna M."/>
            <person name="McGinnis K."/>
            <person name="Medlin L.K."/>
            <person name="Montsant A."/>
            <person name="Oudot-Le Secq M.P."/>
            <person name="Napoli C."/>
            <person name="Obornik M."/>
            <person name="Parker M.S."/>
            <person name="Petit J.L."/>
            <person name="Porcel B.M."/>
            <person name="Poulsen N."/>
            <person name="Robison M."/>
            <person name="Rychlewski L."/>
            <person name="Rynearson T.A."/>
            <person name="Schmutz J."/>
            <person name="Shapiro H."/>
            <person name="Siaut M."/>
            <person name="Stanley M."/>
            <person name="Sussman M.R."/>
            <person name="Taylor A.R."/>
            <person name="Vardi A."/>
            <person name="von Dassow P."/>
            <person name="Vyverman W."/>
            <person name="Willis A."/>
            <person name="Wyrwicz L.S."/>
            <person name="Rokhsar D.S."/>
            <person name="Weissenbach J."/>
            <person name="Armbrust E.V."/>
            <person name="Green B.R."/>
            <person name="Van de Peer Y."/>
            <person name="Grigoriev I.V."/>
        </authorList>
    </citation>
    <scope>NUCLEOTIDE SEQUENCE [LARGE SCALE GENOMIC DNA]</scope>
    <source>
        <strain evidence="4 5">CCMP1335</strain>
    </source>
</reference>
<dbReference type="GeneID" id="7447807"/>
<feature type="signal peptide" evidence="3">
    <location>
        <begin position="1"/>
        <end position="27"/>
    </location>
</feature>
<feature type="compositionally biased region" description="Low complexity" evidence="1">
    <location>
        <begin position="497"/>
        <end position="533"/>
    </location>
</feature>
<reference evidence="4 5" key="1">
    <citation type="journal article" date="2004" name="Science">
        <title>The genome of the diatom Thalassiosira pseudonana: ecology, evolution, and metabolism.</title>
        <authorList>
            <person name="Armbrust E.V."/>
            <person name="Berges J.A."/>
            <person name="Bowler C."/>
            <person name="Green B.R."/>
            <person name="Martinez D."/>
            <person name="Putnam N.H."/>
            <person name="Zhou S."/>
            <person name="Allen A.E."/>
            <person name="Apt K.E."/>
            <person name="Bechner M."/>
            <person name="Brzezinski M.A."/>
            <person name="Chaal B.K."/>
            <person name="Chiovitti A."/>
            <person name="Davis A.K."/>
            <person name="Demarest M.S."/>
            <person name="Detter J.C."/>
            <person name="Glavina T."/>
            <person name="Goodstein D."/>
            <person name="Hadi M.Z."/>
            <person name="Hellsten U."/>
            <person name="Hildebrand M."/>
            <person name="Jenkins B.D."/>
            <person name="Jurka J."/>
            <person name="Kapitonov V.V."/>
            <person name="Kroger N."/>
            <person name="Lau W.W."/>
            <person name="Lane T.W."/>
            <person name="Larimer F.W."/>
            <person name="Lippmeier J.C."/>
            <person name="Lucas S."/>
            <person name="Medina M."/>
            <person name="Montsant A."/>
            <person name="Obornik M."/>
            <person name="Parker M.S."/>
            <person name="Palenik B."/>
            <person name="Pazour G.J."/>
            <person name="Richardson P.M."/>
            <person name="Rynearson T.A."/>
            <person name="Saito M.A."/>
            <person name="Schwartz D.C."/>
            <person name="Thamatrakoln K."/>
            <person name="Valentin K."/>
            <person name="Vardi A."/>
            <person name="Wilkerson F.P."/>
            <person name="Rokhsar D.S."/>
        </authorList>
    </citation>
    <scope>NUCLEOTIDE SEQUENCE [LARGE SCALE GENOMIC DNA]</scope>
    <source>
        <strain evidence="4 5">CCMP1335</strain>
    </source>
</reference>
<evidence type="ECO:0000313" key="5">
    <source>
        <dbReference type="Proteomes" id="UP000001449"/>
    </source>
</evidence>
<gene>
    <name evidence="4" type="ORF">THAPSDRAFT_11426</name>
</gene>
<feature type="transmembrane region" description="Helical" evidence="2">
    <location>
        <begin position="772"/>
        <end position="796"/>
    </location>
</feature>
<proteinExistence type="predicted"/>
<evidence type="ECO:0000313" key="4">
    <source>
        <dbReference type="EMBL" id="EED87905.1"/>
    </source>
</evidence>
<sequence length="901" mass="97068">MKTSISANTLVLLLATLVVVFPSSIHAKKDSYRLFRRLPKASKKQGTYPPSSSRDPTPPSKSDKHFSMGKTVKTKALKTKALKHHCAKSYKASSNSYSYSMSHSLSMYQHSSKCSKGSEPPNWVRLTLEHVNRCVGTGINFDSCLVSTFSDIVFSMMEATDDAPSRRFLQVNDDGVPSGCTPGVGEQEIREVLEMADEVCNVLHETFEGAVDDLVAIFTDETCWCESNMPTFSPTAASTSSEPTFAPSYASKDPTWYPTFSPTLSLWPSYSPVIPAPLTNPPVLEITWFCVSWSNFTDVQGKTCANYTETAGVELGCASLRPNEVNVTNATGDATIWDACCRCEGGTHKLALTWILMWRWTLEFNLIQTGSVLECYGSRPLLPLALRQHQLSPYNTTMAISASSLALVAIALIAIDFVCSYNTTATLFAKTTKIGPFHQSKTFKAKTFNSDLLVLLQTRKPSPTVVPIQHTSAPPDGSPSVEDSLEGEDGQSGGSTGSTPSQSLSSTSPTQTKTPSLQPPLSSTPSASLSPTAETHALTDAPTIPRYSVQAPGDVSPSFPAASPTTTGSASPIGSETSDQSNKPTSLTEHSDTLTKDITSRLTEPEIQPEVTTDRCIIGNETGVSITSIELPYYYRLETVAYDDSVLAIIENALIQLACNDAASSRRSLSTVLGSEMVAYNSSPTDVLSNEVTCSATSIQAQDCHIVEGGMTLTTDDTVNVDHNIIARLFDKLSLDDPNVVEVKYLGSDKTSLVPGDEFSNTNESDAESQPLFPIVFIAASFAVLIVATMIGFIILKDKEQLPIRDDEKISDNNSSTHETADLTMVMTASPVGADTTLPSAPSSSTANPEHFAKPFVFAEEEQENWQKLGIAPSVTSTGACLEGIREEVSSGSEYFDEKSV</sequence>
<evidence type="ECO:0008006" key="6">
    <source>
        <dbReference type="Google" id="ProtNLM"/>
    </source>
</evidence>
<evidence type="ECO:0000256" key="1">
    <source>
        <dbReference type="SAM" id="MobiDB-lite"/>
    </source>
</evidence>
<evidence type="ECO:0000256" key="3">
    <source>
        <dbReference type="SAM" id="SignalP"/>
    </source>
</evidence>
<dbReference type="EMBL" id="CM000652">
    <property type="protein sequence ID" value="EED87905.1"/>
    <property type="molecule type" value="Genomic_DNA"/>
</dbReference>
<feature type="compositionally biased region" description="Polar residues" evidence="1">
    <location>
        <begin position="563"/>
        <end position="588"/>
    </location>
</feature>
<evidence type="ECO:0000256" key="2">
    <source>
        <dbReference type="SAM" id="Phobius"/>
    </source>
</evidence>
<dbReference type="InParanoid" id="B8CEH8"/>
<feature type="region of interest" description="Disordered" evidence="1">
    <location>
        <begin position="464"/>
        <end position="607"/>
    </location>
</feature>